<keyword evidence="5" id="KW-0067">ATP-binding</keyword>
<dbReference type="AlphaFoldDB" id="A0A3B3ZPX4"/>
<comment type="subcellular location">
    <subcellularLocation>
        <location evidence="1">Nucleus</location>
    </subcellularLocation>
</comment>
<dbReference type="PANTHER" id="PTHR12172">
    <property type="entry name" value="CELL CYCLE CHECKPOINT PROTEIN RAD17"/>
    <property type="match status" value="1"/>
</dbReference>
<accession>A0A3B3ZPX4</accession>
<name>A0A3B3ZPX4_9GOBI</name>
<keyword evidence="4" id="KW-0227">DNA damage</keyword>
<evidence type="ECO:0000256" key="4">
    <source>
        <dbReference type="ARBA" id="ARBA00022763"/>
    </source>
</evidence>
<evidence type="ECO:0000256" key="2">
    <source>
        <dbReference type="ARBA" id="ARBA00006168"/>
    </source>
</evidence>
<keyword evidence="10" id="KW-1185">Reference proteome</keyword>
<evidence type="ECO:0000256" key="6">
    <source>
        <dbReference type="ARBA" id="ARBA00023242"/>
    </source>
</evidence>
<evidence type="ECO:0008006" key="11">
    <source>
        <dbReference type="Google" id="ProtNLM"/>
    </source>
</evidence>
<dbReference type="STRING" id="409849.ENSPMGP00000006737"/>
<dbReference type="GO" id="GO:0006281">
    <property type="term" value="P:DNA repair"/>
    <property type="evidence" value="ECO:0007669"/>
    <property type="project" value="InterPro"/>
</dbReference>
<reference evidence="9" key="2">
    <citation type="submission" date="2025-09" db="UniProtKB">
        <authorList>
            <consortium name="Ensembl"/>
        </authorList>
    </citation>
    <scope>IDENTIFICATION</scope>
</reference>
<dbReference type="GO" id="GO:0003689">
    <property type="term" value="F:DNA clamp loader activity"/>
    <property type="evidence" value="ECO:0007669"/>
    <property type="project" value="TreeGrafter"/>
</dbReference>
<dbReference type="Pfam" id="PF03215">
    <property type="entry name" value="Rad17"/>
    <property type="match status" value="1"/>
</dbReference>
<sequence>MTEHITVYCPQGGVLLVTGPSGSGKTATVQVLSRELEARVQEWSNPVHMEHSTHFFPLPFGSQLQQFQDFLLRANKYSCLQMSGEGMSSLKKVILVEDFPNQFYRQPSCLHDTLRRFVRTSRVPLVFIVSDSASADCSSRHLFPRELQEELHITHISFNPVAPTTMMKVLSRVSAVEVEKSCGRLASPDQALLERLCTGSSGDIRSAINSLQFSYTSLEKNLMKTFKEKSSGVSSGRGRSKPNRTKKSRRRPEEEEQEQAIGGKDASLFLFRALGKILYCKKAVSSELQGGSLPPHLSQHHREPLLEDPEMVVERSHMPSDMFSLYLHQNYLDFFCEIEDVERASEYLSDADLLSANWTTRSLLSDYSSSVATRGLLHSNFQQATMGFRPLHKPHWLHVQKKYRGNCLAAQTLFRSFCLTPVALQSELLPYLAKLSNPMRNQAQIDLIQDVGQLSLRRWPSRFSHTTSTLGT</sequence>
<dbReference type="GO" id="GO:0033314">
    <property type="term" value="P:mitotic DNA replication checkpoint signaling"/>
    <property type="evidence" value="ECO:0007669"/>
    <property type="project" value="TreeGrafter"/>
</dbReference>
<dbReference type="PANTHER" id="PTHR12172:SF0">
    <property type="entry name" value="CELL CYCLE CHECKPOINT PROTEIN RAD17"/>
    <property type="match status" value="1"/>
</dbReference>
<dbReference type="Gene3D" id="3.40.50.300">
    <property type="entry name" value="P-loop containing nucleotide triphosphate hydrolases"/>
    <property type="match status" value="1"/>
</dbReference>
<dbReference type="GO" id="GO:0005634">
    <property type="term" value="C:nucleus"/>
    <property type="evidence" value="ECO:0007669"/>
    <property type="project" value="UniProtKB-SubCell"/>
</dbReference>
<feature type="region of interest" description="Disordered" evidence="8">
    <location>
        <begin position="226"/>
        <end position="260"/>
    </location>
</feature>
<evidence type="ECO:0000256" key="3">
    <source>
        <dbReference type="ARBA" id="ARBA00022741"/>
    </source>
</evidence>
<feature type="compositionally biased region" description="Basic residues" evidence="8">
    <location>
        <begin position="238"/>
        <end position="250"/>
    </location>
</feature>
<comment type="similarity">
    <text evidence="2">Belongs to the rad17/RAD24 family.</text>
</comment>
<evidence type="ECO:0000256" key="5">
    <source>
        <dbReference type="ARBA" id="ARBA00022840"/>
    </source>
</evidence>
<proteinExistence type="inferred from homology"/>
<evidence type="ECO:0000256" key="8">
    <source>
        <dbReference type="SAM" id="MobiDB-lite"/>
    </source>
</evidence>
<evidence type="ECO:0000256" key="1">
    <source>
        <dbReference type="ARBA" id="ARBA00004123"/>
    </source>
</evidence>
<dbReference type="Ensembl" id="ENSPMGT00000007166.1">
    <property type="protein sequence ID" value="ENSPMGP00000006737.1"/>
    <property type="gene ID" value="ENSPMGG00000005638.1"/>
</dbReference>
<evidence type="ECO:0000256" key="7">
    <source>
        <dbReference type="ARBA" id="ARBA00023306"/>
    </source>
</evidence>
<protein>
    <recommendedName>
        <fullName evidence="11">RAD17 checkpoint clamp loader component</fullName>
    </recommendedName>
</protein>
<dbReference type="Proteomes" id="UP000261520">
    <property type="component" value="Unplaced"/>
</dbReference>
<organism evidence="9 10">
    <name type="scientific">Periophthalmus magnuspinnatus</name>
    <dbReference type="NCBI Taxonomy" id="409849"/>
    <lineage>
        <taxon>Eukaryota</taxon>
        <taxon>Metazoa</taxon>
        <taxon>Chordata</taxon>
        <taxon>Craniata</taxon>
        <taxon>Vertebrata</taxon>
        <taxon>Euteleostomi</taxon>
        <taxon>Actinopterygii</taxon>
        <taxon>Neopterygii</taxon>
        <taxon>Teleostei</taxon>
        <taxon>Neoteleostei</taxon>
        <taxon>Acanthomorphata</taxon>
        <taxon>Gobiaria</taxon>
        <taxon>Gobiiformes</taxon>
        <taxon>Gobioidei</taxon>
        <taxon>Gobiidae</taxon>
        <taxon>Oxudercinae</taxon>
        <taxon>Periophthalmus</taxon>
    </lineage>
</organism>
<keyword evidence="6" id="KW-0539">Nucleus</keyword>
<keyword evidence="7" id="KW-0131">Cell cycle</keyword>
<dbReference type="SUPFAM" id="SSF52540">
    <property type="entry name" value="P-loop containing nucleoside triphosphate hydrolases"/>
    <property type="match status" value="1"/>
</dbReference>
<evidence type="ECO:0000313" key="10">
    <source>
        <dbReference type="Proteomes" id="UP000261520"/>
    </source>
</evidence>
<reference evidence="9" key="1">
    <citation type="submission" date="2025-08" db="UniProtKB">
        <authorList>
            <consortium name="Ensembl"/>
        </authorList>
    </citation>
    <scope>IDENTIFICATION</scope>
</reference>
<keyword evidence="3" id="KW-0547">Nucleotide-binding</keyword>
<dbReference type="GO" id="GO:0003682">
    <property type="term" value="F:chromatin binding"/>
    <property type="evidence" value="ECO:0007669"/>
    <property type="project" value="TreeGrafter"/>
</dbReference>
<dbReference type="InterPro" id="IPR004582">
    <property type="entry name" value="Checkpoint_prot_Rad17_Rad24"/>
</dbReference>
<dbReference type="GO" id="GO:0000077">
    <property type="term" value="P:DNA damage checkpoint signaling"/>
    <property type="evidence" value="ECO:0007669"/>
    <property type="project" value="TreeGrafter"/>
</dbReference>
<dbReference type="GO" id="GO:0005524">
    <property type="term" value="F:ATP binding"/>
    <property type="evidence" value="ECO:0007669"/>
    <property type="project" value="UniProtKB-KW"/>
</dbReference>
<evidence type="ECO:0000313" key="9">
    <source>
        <dbReference type="Ensembl" id="ENSPMGP00000006737.1"/>
    </source>
</evidence>
<dbReference type="InterPro" id="IPR027417">
    <property type="entry name" value="P-loop_NTPase"/>
</dbReference>